<evidence type="ECO:0000313" key="1">
    <source>
        <dbReference type="EMBL" id="BBZ44421.1"/>
    </source>
</evidence>
<dbReference type="InterPro" id="IPR000084">
    <property type="entry name" value="PE-PGRS_N"/>
</dbReference>
<reference evidence="1 2" key="1">
    <citation type="journal article" date="2019" name="Emerg. Microbes Infect.">
        <title>Comprehensive subspecies identification of 175 nontuberculous mycobacteria species based on 7547 genomic profiles.</title>
        <authorList>
            <person name="Matsumoto Y."/>
            <person name="Kinjo T."/>
            <person name="Motooka D."/>
            <person name="Nabeya D."/>
            <person name="Jung N."/>
            <person name="Uechi K."/>
            <person name="Horii T."/>
            <person name="Iida T."/>
            <person name="Fujita J."/>
            <person name="Nakamura S."/>
        </authorList>
    </citation>
    <scope>NUCLEOTIDE SEQUENCE [LARGE SCALE GENOMIC DNA]</scope>
    <source>
        <strain evidence="1 2">JCM 14742</strain>
    </source>
</reference>
<sequence>MSFVSVAPELMTSAATDLATIGSNVSAAHAAAAPPTLAVLPAAADEVSAGIAQVFSQHAASYQAMAGRAAAFQSQFVQNIAAGAGAYAGAESSLANWLQSVELGAESFVSNIDANASIAVGSLLVGTGGYLLGGIGAPGLLPQTAANLFFSIGINPTLIPVAVALLPLVLVYEIETLQIP</sequence>
<keyword evidence="2" id="KW-1185">Reference proteome</keyword>
<protein>
    <submittedName>
        <fullName evidence="1">Uncharacterized protein</fullName>
    </submittedName>
</protein>
<dbReference type="Pfam" id="PF00934">
    <property type="entry name" value="PE"/>
    <property type="match status" value="1"/>
</dbReference>
<dbReference type="EMBL" id="AP022614">
    <property type="protein sequence ID" value="BBZ44421.1"/>
    <property type="molecule type" value="Genomic_DNA"/>
</dbReference>
<accession>A0A7I7YUJ9</accession>
<name>A0A7I7YUJ9_9MYCO</name>
<dbReference type="InterPro" id="IPR038332">
    <property type="entry name" value="PPE_sf"/>
</dbReference>
<dbReference type="Proteomes" id="UP000467105">
    <property type="component" value="Chromosome"/>
</dbReference>
<evidence type="ECO:0000313" key="2">
    <source>
        <dbReference type="Proteomes" id="UP000467105"/>
    </source>
</evidence>
<dbReference type="SUPFAM" id="SSF140459">
    <property type="entry name" value="PE/PPE dimer-like"/>
    <property type="match status" value="1"/>
</dbReference>
<organism evidence="1 2">
    <name type="scientific">Mycobacterium parmense</name>
    <dbReference type="NCBI Taxonomy" id="185642"/>
    <lineage>
        <taxon>Bacteria</taxon>
        <taxon>Bacillati</taxon>
        <taxon>Actinomycetota</taxon>
        <taxon>Actinomycetes</taxon>
        <taxon>Mycobacteriales</taxon>
        <taxon>Mycobacteriaceae</taxon>
        <taxon>Mycobacterium</taxon>
        <taxon>Mycobacterium simiae complex</taxon>
    </lineage>
</organism>
<dbReference type="AlphaFoldDB" id="A0A7I7YUJ9"/>
<proteinExistence type="predicted"/>
<dbReference type="Gene3D" id="1.10.287.850">
    <property type="entry name" value="HP0062-like domain"/>
    <property type="match status" value="1"/>
</dbReference>
<gene>
    <name evidence="1" type="ORF">MPRM_17020</name>
</gene>
<dbReference type="OrthoDB" id="4752470at2"/>
<dbReference type="RefSeq" id="WP_085270732.1">
    <property type="nucleotide sequence ID" value="NZ_AP022614.1"/>
</dbReference>